<dbReference type="PROSITE" id="PS51379">
    <property type="entry name" value="4FE4S_FER_2"/>
    <property type="match status" value="2"/>
</dbReference>
<comment type="function">
    <text evidence="2">Electron transfer subunit of the terminal reductase during anaerobic growth on various sulfoxide and N-oxide compounds.</text>
</comment>
<keyword evidence="7" id="KW-0249">Electron transport</keyword>
<evidence type="ECO:0000256" key="10">
    <source>
        <dbReference type="SAM" id="MobiDB-lite"/>
    </source>
</evidence>
<keyword evidence="9" id="KW-0411">Iron-sulfur</keyword>
<dbReference type="Pfam" id="PF13247">
    <property type="entry name" value="Fer4_11"/>
    <property type="match status" value="1"/>
</dbReference>
<feature type="domain" description="4Fe-4S ferredoxin-type" evidence="11">
    <location>
        <begin position="4"/>
        <end position="32"/>
    </location>
</feature>
<proteinExistence type="predicted"/>
<dbReference type="SUPFAM" id="SSF54862">
    <property type="entry name" value="4Fe-4S ferredoxins"/>
    <property type="match status" value="1"/>
</dbReference>
<comment type="caution">
    <text evidence="12">The sequence shown here is derived from an EMBL/GenBank/DDBJ whole genome shotgun (WGS) entry which is preliminary data.</text>
</comment>
<dbReference type="NCBIfam" id="TIGR02951">
    <property type="entry name" value="DMSO_dmsB"/>
    <property type="match status" value="1"/>
</dbReference>
<dbReference type="GO" id="GO:0016491">
    <property type="term" value="F:oxidoreductase activity"/>
    <property type="evidence" value="ECO:0007669"/>
    <property type="project" value="UniProtKB-KW"/>
</dbReference>
<reference evidence="12 13" key="1">
    <citation type="submission" date="2024-01" db="EMBL/GenBank/DDBJ databases">
        <title>novel species in genus Adlercreutzia.</title>
        <authorList>
            <person name="Liu X."/>
        </authorList>
    </citation>
    <scope>NUCLEOTIDE SEQUENCE [LARGE SCALE GENOMIC DNA]</scope>
    <source>
        <strain evidence="12 13">R22</strain>
    </source>
</reference>
<evidence type="ECO:0000256" key="8">
    <source>
        <dbReference type="ARBA" id="ARBA00023004"/>
    </source>
</evidence>
<dbReference type="InterPro" id="IPR050954">
    <property type="entry name" value="ET_IronSulfur_Cluster-Binding"/>
</dbReference>
<dbReference type="EC" id="1.8.5.3" evidence="12"/>
<evidence type="ECO:0000313" key="13">
    <source>
        <dbReference type="Proteomes" id="UP001343724"/>
    </source>
</evidence>
<evidence type="ECO:0000256" key="7">
    <source>
        <dbReference type="ARBA" id="ARBA00022982"/>
    </source>
</evidence>
<sequence>MTQYAFYFDQDICTGCKTCQVACKETYKLPAGNLYRRVLNYQGGAWERNEAGTYVPNGVFGYFVSVACNHCTDPACGENCPTGAMQKDPETGIVWTDHDACIGCKTCQTACPYNAPTFSEERGYMVKCDMCAGELERGRKPICVASCPMRALDFGPREELIEKYGDGDVEVEPLPQNTTDPNLILKPHREAQKSGSGTGEIVSLDEEL</sequence>
<keyword evidence="3" id="KW-0813">Transport</keyword>
<evidence type="ECO:0000256" key="9">
    <source>
        <dbReference type="ARBA" id="ARBA00023014"/>
    </source>
</evidence>
<dbReference type="InterPro" id="IPR017896">
    <property type="entry name" value="4Fe4S_Fe-S-bd"/>
</dbReference>
<dbReference type="Pfam" id="PF12797">
    <property type="entry name" value="Fer4_2"/>
    <property type="match status" value="1"/>
</dbReference>
<dbReference type="Gene3D" id="3.30.70.20">
    <property type="match status" value="2"/>
</dbReference>
<keyword evidence="8" id="KW-0408">Iron</keyword>
<evidence type="ECO:0000256" key="6">
    <source>
        <dbReference type="ARBA" id="ARBA00022737"/>
    </source>
</evidence>
<feature type="region of interest" description="Disordered" evidence="10">
    <location>
        <begin position="187"/>
        <end position="208"/>
    </location>
</feature>
<keyword evidence="13" id="KW-1185">Reference proteome</keyword>
<keyword evidence="5" id="KW-0479">Metal-binding</keyword>
<evidence type="ECO:0000313" key="12">
    <source>
        <dbReference type="EMBL" id="MEC4295752.1"/>
    </source>
</evidence>
<accession>A0ABU6J0U3</accession>
<dbReference type="Proteomes" id="UP001343724">
    <property type="component" value="Unassembled WGS sequence"/>
</dbReference>
<evidence type="ECO:0000256" key="5">
    <source>
        <dbReference type="ARBA" id="ARBA00022723"/>
    </source>
</evidence>
<dbReference type="RefSeq" id="WP_326455123.1">
    <property type="nucleotide sequence ID" value="NZ_JAYMFH010000017.1"/>
</dbReference>
<name>A0ABU6J0U3_9ACTN</name>
<dbReference type="InterPro" id="IPR014297">
    <property type="entry name" value="DMSO_DmsB"/>
</dbReference>
<feature type="domain" description="4Fe-4S ferredoxin-type" evidence="11">
    <location>
        <begin position="92"/>
        <end position="121"/>
    </location>
</feature>
<dbReference type="PANTHER" id="PTHR43177:SF5">
    <property type="entry name" value="ANAEROBIC DIMETHYL SULFOXIDE REDUCTASE CHAIN B-RELATED"/>
    <property type="match status" value="1"/>
</dbReference>
<dbReference type="PROSITE" id="PS00198">
    <property type="entry name" value="4FE4S_FER_1"/>
    <property type="match status" value="1"/>
</dbReference>
<dbReference type="PANTHER" id="PTHR43177">
    <property type="entry name" value="PROTEIN NRFC"/>
    <property type="match status" value="1"/>
</dbReference>
<dbReference type="InterPro" id="IPR017900">
    <property type="entry name" value="4Fe4S_Fe_S_CS"/>
</dbReference>
<comment type="cofactor">
    <cofactor evidence="1">
        <name>[4Fe-4S] cluster</name>
        <dbReference type="ChEBI" id="CHEBI:49883"/>
    </cofactor>
</comment>
<dbReference type="CDD" id="cd16371">
    <property type="entry name" value="DMSOR_beta_like"/>
    <property type="match status" value="1"/>
</dbReference>
<evidence type="ECO:0000256" key="2">
    <source>
        <dbReference type="ARBA" id="ARBA00003584"/>
    </source>
</evidence>
<evidence type="ECO:0000259" key="11">
    <source>
        <dbReference type="PROSITE" id="PS51379"/>
    </source>
</evidence>
<keyword evidence="4" id="KW-0004">4Fe-4S</keyword>
<evidence type="ECO:0000256" key="1">
    <source>
        <dbReference type="ARBA" id="ARBA00001966"/>
    </source>
</evidence>
<protein>
    <submittedName>
        <fullName evidence="12">DMSO/selenate family reductase complex B subunit</fullName>
        <ecNumber evidence="12">1.8.5.3</ecNumber>
    </submittedName>
</protein>
<keyword evidence="12" id="KW-0560">Oxidoreductase</keyword>
<evidence type="ECO:0000256" key="4">
    <source>
        <dbReference type="ARBA" id="ARBA00022485"/>
    </source>
</evidence>
<dbReference type="EMBL" id="JAYMFH010000017">
    <property type="protein sequence ID" value="MEC4295752.1"/>
    <property type="molecule type" value="Genomic_DNA"/>
</dbReference>
<keyword evidence="6" id="KW-0677">Repeat</keyword>
<organism evidence="12 13">
    <name type="scientific">Adlercreutzia shanghongiae</name>
    <dbReference type="NCBI Taxonomy" id="3111773"/>
    <lineage>
        <taxon>Bacteria</taxon>
        <taxon>Bacillati</taxon>
        <taxon>Actinomycetota</taxon>
        <taxon>Coriobacteriia</taxon>
        <taxon>Eggerthellales</taxon>
        <taxon>Eggerthellaceae</taxon>
        <taxon>Adlercreutzia</taxon>
    </lineage>
</organism>
<gene>
    <name evidence="12" type="ORF">VJ920_10550</name>
</gene>
<evidence type="ECO:0000256" key="3">
    <source>
        <dbReference type="ARBA" id="ARBA00022448"/>
    </source>
</evidence>